<proteinExistence type="predicted"/>
<keyword evidence="2" id="KW-1185">Reference proteome</keyword>
<reference evidence="1 2" key="1">
    <citation type="submission" date="2019-11" db="EMBL/GenBank/DDBJ databases">
        <title>Comparative genomics of hydrocarbon-degrading Desulfosarcina strains.</title>
        <authorList>
            <person name="Watanabe M."/>
            <person name="Kojima H."/>
            <person name="Fukui M."/>
        </authorList>
    </citation>
    <scope>NUCLEOTIDE SEQUENCE [LARGE SCALE GENOMIC DNA]</scope>
    <source>
        <strain evidence="1 2">PL12</strain>
    </source>
</reference>
<gene>
    <name evidence="1" type="ORF">DSCA_07510</name>
</gene>
<dbReference type="KEGG" id="dalk:DSCA_07510"/>
<accession>A0A5K7YJA1</accession>
<organism evidence="1 2">
    <name type="scientific">Desulfosarcina alkanivorans</name>
    <dbReference type="NCBI Taxonomy" id="571177"/>
    <lineage>
        <taxon>Bacteria</taxon>
        <taxon>Pseudomonadati</taxon>
        <taxon>Thermodesulfobacteriota</taxon>
        <taxon>Desulfobacteria</taxon>
        <taxon>Desulfobacterales</taxon>
        <taxon>Desulfosarcinaceae</taxon>
        <taxon>Desulfosarcina</taxon>
    </lineage>
</organism>
<dbReference type="EMBL" id="AP021874">
    <property type="protein sequence ID" value="BBO66821.1"/>
    <property type="molecule type" value="Genomic_DNA"/>
</dbReference>
<evidence type="ECO:0000313" key="2">
    <source>
        <dbReference type="Proteomes" id="UP000427906"/>
    </source>
</evidence>
<dbReference type="AlphaFoldDB" id="A0A5K7YJA1"/>
<name>A0A5K7YJA1_9BACT</name>
<evidence type="ECO:0000313" key="1">
    <source>
        <dbReference type="EMBL" id="BBO66821.1"/>
    </source>
</evidence>
<dbReference type="Proteomes" id="UP000427906">
    <property type="component" value="Chromosome"/>
</dbReference>
<protein>
    <submittedName>
        <fullName evidence="1">Uncharacterized protein</fullName>
    </submittedName>
</protein>
<sequence length="55" mass="6088">MAGLQKGPCLYTTIEPMQENFKNRRNPFTGHWLIPAAVKREGLSGNDSLDAGIDQ</sequence>